<reference evidence="1" key="1">
    <citation type="submission" date="2020-04" db="EMBL/GenBank/DDBJ databases">
        <authorList>
            <person name="Chiriac C."/>
            <person name="Salcher M."/>
            <person name="Ghai R."/>
            <person name="Kavagutti S V."/>
        </authorList>
    </citation>
    <scope>NUCLEOTIDE SEQUENCE</scope>
</reference>
<name>A0A6J5M579_9CAUD</name>
<accession>A0A6J5M579</accession>
<evidence type="ECO:0000313" key="1">
    <source>
        <dbReference type="EMBL" id="CAB4140607.1"/>
    </source>
</evidence>
<proteinExistence type="predicted"/>
<organism evidence="1">
    <name type="scientific">uncultured Caudovirales phage</name>
    <dbReference type="NCBI Taxonomy" id="2100421"/>
    <lineage>
        <taxon>Viruses</taxon>
        <taxon>Duplodnaviria</taxon>
        <taxon>Heunggongvirae</taxon>
        <taxon>Uroviricota</taxon>
        <taxon>Caudoviricetes</taxon>
        <taxon>Peduoviridae</taxon>
        <taxon>Maltschvirus</taxon>
        <taxon>Maltschvirus maltsch</taxon>
    </lineage>
</organism>
<gene>
    <name evidence="1" type="ORF">UFOVP403_42</name>
</gene>
<dbReference type="EMBL" id="LR796375">
    <property type="protein sequence ID" value="CAB4140607.1"/>
    <property type="molecule type" value="Genomic_DNA"/>
</dbReference>
<protein>
    <submittedName>
        <fullName evidence="1">Uncharacterized protein</fullName>
    </submittedName>
</protein>
<sequence>MEPTVIVTVPTRLAEDIARTLWRMMADADDRTDIAPGVADAIDTLALDIQSAAVAAKGRAQ</sequence>